<accession>A0A938WPC2</accession>
<organism evidence="1 2">
    <name type="scientific">Marseilla massiliensis</name>
    <dbReference type="NCBI Taxonomy" id="1841864"/>
    <lineage>
        <taxon>Bacteria</taxon>
        <taxon>Pseudomonadati</taxon>
        <taxon>Bacteroidota</taxon>
        <taxon>Bacteroidia</taxon>
        <taxon>Bacteroidales</taxon>
        <taxon>Prevotellaceae</taxon>
        <taxon>Marseilla</taxon>
    </lineage>
</organism>
<evidence type="ECO:0000313" key="1">
    <source>
        <dbReference type="EMBL" id="MBM6661713.1"/>
    </source>
</evidence>
<protein>
    <submittedName>
        <fullName evidence="1">Uncharacterized protein</fullName>
    </submittedName>
</protein>
<dbReference type="EMBL" id="JACJJL010000011">
    <property type="protein sequence ID" value="MBM6661713.1"/>
    <property type="molecule type" value="Genomic_DNA"/>
</dbReference>
<dbReference type="AlphaFoldDB" id="A0A938WPC2"/>
<keyword evidence="2" id="KW-1185">Reference proteome</keyword>
<gene>
    <name evidence="1" type="ORF">H6B30_08115</name>
</gene>
<proteinExistence type="predicted"/>
<sequence>MGKYLDREGVRHLWKKAVGMFATKATATTSADGLMSAEDKQRVNAALLSLELPAGADLNTMVTPGHYYGRRADVANAPAGLSGTHFGMAVVRLGPPSVATATVLQVVRAANKYVMGTVYYREVAYNTSPGKWYKVDMSKISAIATT</sequence>
<evidence type="ECO:0000313" key="2">
    <source>
        <dbReference type="Proteomes" id="UP000764045"/>
    </source>
</evidence>
<name>A0A938WPC2_9BACT</name>
<dbReference type="Proteomes" id="UP000764045">
    <property type="component" value="Unassembled WGS sequence"/>
</dbReference>
<dbReference type="RefSeq" id="WP_205109426.1">
    <property type="nucleotide sequence ID" value="NZ_JACJJL010000011.1"/>
</dbReference>
<reference evidence="1 2" key="1">
    <citation type="journal article" date="2021" name="Sci. Rep.">
        <title>The distribution of antibiotic resistance genes in chicken gut microbiota commensals.</title>
        <authorList>
            <person name="Juricova H."/>
            <person name="Matiasovicova J."/>
            <person name="Kubasova T."/>
            <person name="Cejkova D."/>
            <person name="Rychlik I."/>
        </authorList>
    </citation>
    <scope>NUCLEOTIDE SEQUENCE [LARGE SCALE GENOMIC DNA]</scope>
    <source>
        <strain evidence="1 2">An819</strain>
    </source>
</reference>
<comment type="caution">
    <text evidence="1">The sequence shown here is derived from an EMBL/GenBank/DDBJ whole genome shotgun (WGS) entry which is preliminary data.</text>
</comment>
<dbReference type="CDD" id="cd19958">
    <property type="entry name" value="pyocin_knob"/>
    <property type="match status" value="1"/>
</dbReference>